<dbReference type="PROSITE" id="PS50850">
    <property type="entry name" value="MFS"/>
    <property type="match status" value="1"/>
</dbReference>
<dbReference type="EMBL" id="JAULSW010000005">
    <property type="protein sequence ID" value="KAK3381477.1"/>
    <property type="molecule type" value="Genomic_DNA"/>
</dbReference>
<feature type="transmembrane region" description="Helical" evidence="4">
    <location>
        <begin position="401"/>
        <end position="422"/>
    </location>
</feature>
<dbReference type="InterPro" id="IPR011701">
    <property type="entry name" value="MFS"/>
</dbReference>
<feature type="transmembrane region" description="Helical" evidence="4">
    <location>
        <begin position="208"/>
        <end position="229"/>
    </location>
</feature>
<organism evidence="6 7">
    <name type="scientific">Podospora didyma</name>
    <dbReference type="NCBI Taxonomy" id="330526"/>
    <lineage>
        <taxon>Eukaryota</taxon>
        <taxon>Fungi</taxon>
        <taxon>Dikarya</taxon>
        <taxon>Ascomycota</taxon>
        <taxon>Pezizomycotina</taxon>
        <taxon>Sordariomycetes</taxon>
        <taxon>Sordariomycetidae</taxon>
        <taxon>Sordariales</taxon>
        <taxon>Podosporaceae</taxon>
        <taxon>Podospora</taxon>
    </lineage>
</organism>
<feature type="domain" description="Major facilitator superfamily (MFS) profile" evidence="5">
    <location>
        <begin position="48"/>
        <end position="429"/>
    </location>
</feature>
<comment type="caution">
    <text evidence="6">The sequence shown here is derived from an EMBL/GenBank/DDBJ whole genome shotgun (WGS) entry which is preliminary data.</text>
</comment>
<feature type="transmembrane region" description="Helical" evidence="4">
    <location>
        <begin position="284"/>
        <end position="306"/>
    </location>
</feature>
<evidence type="ECO:0000256" key="4">
    <source>
        <dbReference type="SAM" id="Phobius"/>
    </source>
</evidence>
<keyword evidence="4" id="KW-0812">Transmembrane</keyword>
<feature type="transmembrane region" description="Helical" evidence="4">
    <location>
        <begin position="148"/>
        <end position="169"/>
    </location>
</feature>
<accession>A0AAE0NHA7</accession>
<feature type="transmembrane region" description="Helical" evidence="4">
    <location>
        <begin position="48"/>
        <end position="69"/>
    </location>
</feature>
<dbReference type="Gene3D" id="1.20.1250.20">
    <property type="entry name" value="MFS general substrate transporter like domains"/>
    <property type="match status" value="2"/>
</dbReference>
<evidence type="ECO:0000256" key="2">
    <source>
        <dbReference type="ARBA" id="ARBA00006727"/>
    </source>
</evidence>
<sequence length="436" mass="46450">MSTMQTDSDSKNEEGSRNTQSIKLDDEKQSVTDDLSNFPPAPDGGLEAWLVAAGGAALFFCCLGFANSFGSFEEYYLSHQLSDRSPDDIAWIGSLSAFLSFASGMVGGPLFDRYGAAVVRPAALAYVVSMMLLSLCNTYWQIMLVQGVLMGVLQGFLQFPAFAAAAQWFDKKRATALGIAVAGSSIGGIVFPIALSNMLNGSSLGFGWSVRVMGFVMIPFVAFACITVKPRLPSRKTKFWMPEAYRDIKFSLLIVAMFFLFFSFLTPIFFLPTYAVSRGINPTLAGYLLAILNAASTFGRVIPAILADKYGRLNAFALGGILTAVTIFCFNQVTNTVGFVAYAIFFGFASGTIISGASAAMSLCTDDPRNIGTYMGMGMSISGVGGLIGPPVSGAFVRTYGGFYEVAMFSGAMCLVGGLVTLGTKFSTPQGIFGRI</sequence>
<dbReference type="GO" id="GO:0022857">
    <property type="term" value="F:transmembrane transporter activity"/>
    <property type="evidence" value="ECO:0007669"/>
    <property type="project" value="InterPro"/>
</dbReference>
<feature type="transmembrane region" description="Helical" evidence="4">
    <location>
        <begin position="313"/>
        <end position="333"/>
    </location>
</feature>
<dbReference type="InterPro" id="IPR020846">
    <property type="entry name" value="MFS_dom"/>
</dbReference>
<protein>
    <submittedName>
        <fullName evidence="6">Major facilitator superfamily domain-containing protein</fullName>
    </submittedName>
</protein>
<dbReference type="Proteomes" id="UP001285441">
    <property type="component" value="Unassembled WGS sequence"/>
</dbReference>
<comment type="subcellular location">
    <subcellularLocation>
        <location evidence="1">Membrane</location>
        <topology evidence="1">Multi-pass membrane protein</topology>
    </subcellularLocation>
</comment>
<comment type="similarity">
    <text evidence="2">Belongs to the major facilitator superfamily. Monocarboxylate porter (TC 2.A.1.13) family.</text>
</comment>
<feature type="transmembrane region" description="Helical" evidence="4">
    <location>
        <begin position="339"/>
        <end position="364"/>
    </location>
</feature>
<feature type="region of interest" description="Disordered" evidence="3">
    <location>
        <begin position="1"/>
        <end position="37"/>
    </location>
</feature>
<dbReference type="InterPro" id="IPR036259">
    <property type="entry name" value="MFS_trans_sf"/>
</dbReference>
<feature type="transmembrane region" description="Helical" evidence="4">
    <location>
        <begin position="89"/>
        <end position="111"/>
    </location>
</feature>
<proteinExistence type="inferred from homology"/>
<dbReference type="InterPro" id="IPR050327">
    <property type="entry name" value="Proton-linked_MCT"/>
</dbReference>
<feature type="transmembrane region" description="Helical" evidence="4">
    <location>
        <begin position="371"/>
        <end position="389"/>
    </location>
</feature>
<evidence type="ECO:0000256" key="1">
    <source>
        <dbReference type="ARBA" id="ARBA00004141"/>
    </source>
</evidence>
<evidence type="ECO:0000256" key="3">
    <source>
        <dbReference type="SAM" id="MobiDB-lite"/>
    </source>
</evidence>
<dbReference type="GO" id="GO:0016020">
    <property type="term" value="C:membrane"/>
    <property type="evidence" value="ECO:0007669"/>
    <property type="project" value="UniProtKB-SubCell"/>
</dbReference>
<reference evidence="6" key="1">
    <citation type="journal article" date="2023" name="Mol. Phylogenet. Evol.">
        <title>Genome-scale phylogeny and comparative genomics of the fungal order Sordariales.</title>
        <authorList>
            <person name="Hensen N."/>
            <person name="Bonometti L."/>
            <person name="Westerberg I."/>
            <person name="Brannstrom I.O."/>
            <person name="Guillou S."/>
            <person name="Cros-Aarteil S."/>
            <person name="Calhoun S."/>
            <person name="Haridas S."/>
            <person name="Kuo A."/>
            <person name="Mondo S."/>
            <person name="Pangilinan J."/>
            <person name="Riley R."/>
            <person name="LaButti K."/>
            <person name="Andreopoulos B."/>
            <person name="Lipzen A."/>
            <person name="Chen C."/>
            <person name="Yan M."/>
            <person name="Daum C."/>
            <person name="Ng V."/>
            <person name="Clum A."/>
            <person name="Steindorff A."/>
            <person name="Ohm R.A."/>
            <person name="Martin F."/>
            <person name="Silar P."/>
            <person name="Natvig D.O."/>
            <person name="Lalanne C."/>
            <person name="Gautier V."/>
            <person name="Ament-Velasquez S.L."/>
            <person name="Kruys A."/>
            <person name="Hutchinson M.I."/>
            <person name="Powell A.J."/>
            <person name="Barry K."/>
            <person name="Miller A.N."/>
            <person name="Grigoriev I.V."/>
            <person name="Debuchy R."/>
            <person name="Gladieux P."/>
            <person name="Hiltunen Thoren M."/>
            <person name="Johannesson H."/>
        </authorList>
    </citation>
    <scope>NUCLEOTIDE SEQUENCE</scope>
    <source>
        <strain evidence="6">CBS 232.78</strain>
    </source>
</reference>
<dbReference type="PANTHER" id="PTHR11360">
    <property type="entry name" value="MONOCARBOXYLATE TRANSPORTER"/>
    <property type="match status" value="1"/>
</dbReference>
<name>A0AAE0NHA7_9PEZI</name>
<keyword evidence="4" id="KW-0472">Membrane</keyword>
<dbReference type="SUPFAM" id="SSF103473">
    <property type="entry name" value="MFS general substrate transporter"/>
    <property type="match status" value="1"/>
</dbReference>
<keyword evidence="7" id="KW-1185">Reference proteome</keyword>
<dbReference type="PRINTS" id="PR00173">
    <property type="entry name" value="EDTRNSPORT"/>
</dbReference>
<feature type="transmembrane region" description="Helical" evidence="4">
    <location>
        <begin position="123"/>
        <end position="142"/>
    </location>
</feature>
<keyword evidence="4" id="KW-1133">Transmembrane helix</keyword>
<dbReference type="Pfam" id="PF07690">
    <property type="entry name" value="MFS_1"/>
    <property type="match status" value="1"/>
</dbReference>
<feature type="transmembrane region" description="Helical" evidence="4">
    <location>
        <begin position="250"/>
        <end position="272"/>
    </location>
</feature>
<dbReference type="AlphaFoldDB" id="A0AAE0NHA7"/>
<evidence type="ECO:0000259" key="5">
    <source>
        <dbReference type="PROSITE" id="PS50850"/>
    </source>
</evidence>
<dbReference type="PANTHER" id="PTHR11360:SF319">
    <property type="entry name" value="MAJOR FACILITATOR SUPERFAMILY (MFS) PROFILE DOMAIN-CONTAINING PROTEIN"/>
    <property type="match status" value="1"/>
</dbReference>
<gene>
    <name evidence="6" type="ORF">B0H63DRAFT_475810</name>
</gene>
<evidence type="ECO:0000313" key="7">
    <source>
        <dbReference type="Proteomes" id="UP001285441"/>
    </source>
</evidence>
<feature type="transmembrane region" description="Helical" evidence="4">
    <location>
        <begin position="176"/>
        <end position="196"/>
    </location>
</feature>
<evidence type="ECO:0000313" key="6">
    <source>
        <dbReference type="EMBL" id="KAK3381477.1"/>
    </source>
</evidence>
<reference evidence="6" key="2">
    <citation type="submission" date="2023-06" db="EMBL/GenBank/DDBJ databases">
        <authorList>
            <consortium name="Lawrence Berkeley National Laboratory"/>
            <person name="Haridas S."/>
            <person name="Hensen N."/>
            <person name="Bonometti L."/>
            <person name="Westerberg I."/>
            <person name="Brannstrom I.O."/>
            <person name="Guillou S."/>
            <person name="Cros-Aarteil S."/>
            <person name="Calhoun S."/>
            <person name="Kuo A."/>
            <person name="Mondo S."/>
            <person name="Pangilinan J."/>
            <person name="Riley R."/>
            <person name="LaButti K."/>
            <person name="Andreopoulos B."/>
            <person name="Lipzen A."/>
            <person name="Chen C."/>
            <person name="Yanf M."/>
            <person name="Daum C."/>
            <person name="Ng V."/>
            <person name="Clum A."/>
            <person name="Steindorff A."/>
            <person name="Ohm R."/>
            <person name="Martin F."/>
            <person name="Silar P."/>
            <person name="Natvig D."/>
            <person name="Lalanne C."/>
            <person name="Gautier V."/>
            <person name="Ament-velasquez S.L."/>
            <person name="Kruys A."/>
            <person name="Hutchinson M.I."/>
            <person name="Powell A.J."/>
            <person name="Barry K."/>
            <person name="Miller A.N."/>
            <person name="Grigoriev I.V."/>
            <person name="Debuchy R."/>
            <person name="Gladieux P."/>
            <person name="Thoren M.H."/>
            <person name="Johannesson H."/>
        </authorList>
    </citation>
    <scope>NUCLEOTIDE SEQUENCE</scope>
    <source>
        <strain evidence="6">CBS 232.78</strain>
    </source>
</reference>